<dbReference type="Proteomes" id="UP001208570">
    <property type="component" value="Unassembled WGS sequence"/>
</dbReference>
<gene>
    <name evidence="3" type="ORF">LSH36_38g01046</name>
</gene>
<feature type="compositionally biased region" description="Basic and acidic residues" evidence="2">
    <location>
        <begin position="363"/>
        <end position="379"/>
    </location>
</feature>
<evidence type="ECO:0000313" key="4">
    <source>
        <dbReference type="Proteomes" id="UP001208570"/>
    </source>
</evidence>
<evidence type="ECO:0000256" key="2">
    <source>
        <dbReference type="SAM" id="MobiDB-lite"/>
    </source>
</evidence>
<evidence type="ECO:0000256" key="1">
    <source>
        <dbReference type="SAM" id="Coils"/>
    </source>
</evidence>
<feature type="coiled-coil region" evidence="1">
    <location>
        <begin position="193"/>
        <end position="349"/>
    </location>
</feature>
<sequence length="387" mass="45571">MESGDELSLETTVPTDLSGSLDELTSPDEKKHKIGRHLYERKQLLHDIQVLKIELSQKSLMLDNMKVEHMRTVEELDEKLNDAVYEKRQLQARLESQLKIQQDDARRRTERIQKELDTILKRQHQLEKTNEILQERAADIRKDLKNLELTENQYHELKLKEEDDLAIKDYVGIKLYEAVRPWKIENGGLKTRCKSLSDDLHNCKRALEKYQDELESLTCQHKDLESKYQRLSLTYAECKAEVQHGHYKIENFDKIKEERDEFDRELTDLKKQFAYLDATHEMITKERDNLSAEVVSLKQKVSLLEKDKDFFSKQVSDLQNKLLYNEDKVIQLGEQLERAKASREELYDKYVASRGLHEARNMALAERDRAQAGERDANAKSDQILQE</sequence>
<accession>A0AAD9K7S4</accession>
<evidence type="ECO:0008006" key="5">
    <source>
        <dbReference type="Google" id="ProtNLM"/>
    </source>
</evidence>
<dbReference type="AlphaFoldDB" id="A0AAD9K7S4"/>
<dbReference type="PANTHER" id="PTHR18950">
    <property type="entry name" value="PROGESTERONE-INDUCED BLOCKING FACTOR 1"/>
    <property type="match status" value="1"/>
</dbReference>
<dbReference type="EMBL" id="JAODUP010000038">
    <property type="protein sequence ID" value="KAK2166504.1"/>
    <property type="molecule type" value="Genomic_DNA"/>
</dbReference>
<dbReference type="GO" id="GO:0005815">
    <property type="term" value="C:microtubule organizing center"/>
    <property type="evidence" value="ECO:0007669"/>
    <property type="project" value="TreeGrafter"/>
</dbReference>
<proteinExistence type="predicted"/>
<keyword evidence="1" id="KW-0175">Coiled coil</keyword>
<comment type="caution">
    <text evidence="3">The sequence shown here is derived from an EMBL/GenBank/DDBJ whole genome shotgun (WGS) entry which is preliminary data.</text>
</comment>
<dbReference type="PANTHER" id="PTHR18950:SF0">
    <property type="entry name" value="PROGESTERONE IMMUNOMODULATORY BINDING FACTOR 1"/>
    <property type="match status" value="1"/>
</dbReference>
<feature type="region of interest" description="Disordered" evidence="2">
    <location>
        <begin position="363"/>
        <end position="387"/>
    </location>
</feature>
<dbReference type="InterPro" id="IPR026205">
    <property type="entry name" value="PIBF1"/>
</dbReference>
<dbReference type="Gene3D" id="1.10.287.1490">
    <property type="match status" value="1"/>
</dbReference>
<feature type="compositionally biased region" description="Polar residues" evidence="2">
    <location>
        <begin position="9"/>
        <end position="18"/>
    </location>
</feature>
<reference evidence="3" key="1">
    <citation type="journal article" date="2023" name="Mol. Biol. Evol.">
        <title>Third-Generation Sequencing Reveals the Adaptive Role of the Epigenome in Three Deep-Sea Polychaetes.</title>
        <authorList>
            <person name="Perez M."/>
            <person name="Aroh O."/>
            <person name="Sun Y."/>
            <person name="Lan Y."/>
            <person name="Juniper S.K."/>
            <person name="Young C.R."/>
            <person name="Angers B."/>
            <person name="Qian P.Y."/>
        </authorList>
    </citation>
    <scope>NUCLEOTIDE SEQUENCE</scope>
    <source>
        <strain evidence="3">P08H-3</strain>
    </source>
</reference>
<name>A0AAD9K7S4_9ANNE</name>
<organism evidence="3 4">
    <name type="scientific">Paralvinella palmiformis</name>
    <dbReference type="NCBI Taxonomy" id="53620"/>
    <lineage>
        <taxon>Eukaryota</taxon>
        <taxon>Metazoa</taxon>
        <taxon>Spiralia</taxon>
        <taxon>Lophotrochozoa</taxon>
        <taxon>Annelida</taxon>
        <taxon>Polychaeta</taxon>
        <taxon>Sedentaria</taxon>
        <taxon>Canalipalpata</taxon>
        <taxon>Terebellida</taxon>
        <taxon>Terebelliformia</taxon>
        <taxon>Alvinellidae</taxon>
        <taxon>Paralvinella</taxon>
    </lineage>
</organism>
<feature type="region of interest" description="Disordered" evidence="2">
    <location>
        <begin position="1"/>
        <end position="29"/>
    </location>
</feature>
<feature type="coiled-coil region" evidence="1">
    <location>
        <begin position="73"/>
        <end position="160"/>
    </location>
</feature>
<evidence type="ECO:0000313" key="3">
    <source>
        <dbReference type="EMBL" id="KAK2166504.1"/>
    </source>
</evidence>
<dbReference type="GO" id="GO:0060271">
    <property type="term" value="P:cilium assembly"/>
    <property type="evidence" value="ECO:0007669"/>
    <property type="project" value="TreeGrafter"/>
</dbReference>
<protein>
    <recommendedName>
        <fullName evidence="5">Progesterone-induced-blocking factor 1</fullName>
    </recommendedName>
</protein>
<keyword evidence="4" id="KW-1185">Reference proteome</keyword>